<evidence type="ECO:0008006" key="10">
    <source>
        <dbReference type="Google" id="ProtNLM"/>
    </source>
</evidence>
<keyword evidence="3" id="KW-0804">Transcription</keyword>
<dbReference type="PANTHER" id="PTHR46772">
    <property type="entry name" value="BHLH DOMAIN-CONTAINING PROTEIN"/>
    <property type="match status" value="1"/>
</dbReference>
<evidence type="ECO:0000313" key="8">
    <source>
        <dbReference type="EMBL" id="KAK2992035.1"/>
    </source>
</evidence>
<feature type="region of interest" description="Disordered" evidence="5">
    <location>
        <begin position="38"/>
        <end position="78"/>
    </location>
</feature>
<evidence type="ECO:0000256" key="3">
    <source>
        <dbReference type="ARBA" id="ARBA00023163"/>
    </source>
</evidence>
<gene>
    <name evidence="8" type="ORF">RJ640_014896</name>
</gene>
<evidence type="ECO:0000256" key="4">
    <source>
        <dbReference type="ARBA" id="ARBA00023242"/>
    </source>
</evidence>
<dbReference type="EMBL" id="JAVXUO010000446">
    <property type="protein sequence ID" value="KAK2992035.1"/>
    <property type="molecule type" value="Genomic_DNA"/>
</dbReference>
<dbReference type="GO" id="GO:0046983">
    <property type="term" value="F:protein dimerization activity"/>
    <property type="evidence" value="ECO:0007669"/>
    <property type="project" value="InterPro"/>
</dbReference>
<sequence length="228" mass="24954">MRGKEVKVEGGGGGEEDINRLFLGIMEGYKDSVIPPLTDFVPPAGGGGTGDSMEKGSSSEKGNRGRGGGEKDFLQRERDRRDKMAEKFRLLQSMVPNLYHKATREVIVNNAIDYITKLEEEKSRLENLKKSISPESMEAKPILSYCTNRNSSVDVTISGGVAFFGIQLAAQRCVVVKVFGVFDKHGADILAANISLNDRRQLTLTVTAMVGGSSTESIEKIKRDILRI</sequence>
<dbReference type="InterPro" id="IPR011598">
    <property type="entry name" value="bHLH_dom"/>
</dbReference>
<dbReference type="SMART" id="SM00353">
    <property type="entry name" value="HLH"/>
    <property type="match status" value="1"/>
</dbReference>
<dbReference type="InterPro" id="IPR002912">
    <property type="entry name" value="ACT_dom"/>
</dbReference>
<comment type="subcellular location">
    <subcellularLocation>
        <location evidence="1">Nucleus</location>
    </subcellularLocation>
</comment>
<keyword evidence="9" id="KW-1185">Reference proteome</keyword>
<comment type="caution">
    <text evidence="8">The sequence shown here is derived from an EMBL/GenBank/DDBJ whole genome shotgun (WGS) entry which is preliminary data.</text>
</comment>
<dbReference type="InterPro" id="IPR045239">
    <property type="entry name" value="bHLH95_bHLH"/>
</dbReference>
<protein>
    <recommendedName>
        <fullName evidence="10">BHLH domain-containing protein</fullName>
    </recommendedName>
</protein>
<dbReference type="Gene3D" id="4.10.280.10">
    <property type="entry name" value="Helix-loop-helix DNA-binding domain"/>
    <property type="match status" value="1"/>
</dbReference>
<dbReference type="SUPFAM" id="SSF47459">
    <property type="entry name" value="HLH, helix-loop-helix DNA-binding domain"/>
    <property type="match status" value="1"/>
</dbReference>
<name>A0AA88SJ43_9ASTE</name>
<keyword evidence="2" id="KW-0805">Transcription regulation</keyword>
<evidence type="ECO:0000256" key="2">
    <source>
        <dbReference type="ARBA" id="ARBA00023015"/>
    </source>
</evidence>
<dbReference type="GO" id="GO:0003700">
    <property type="term" value="F:DNA-binding transcription factor activity"/>
    <property type="evidence" value="ECO:0007669"/>
    <property type="project" value="InterPro"/>
</dbReference>
<dbReference type="GO" id="GO:0009960">
    <property type="term" value="P:endosperm development"/>
    <property type="evidence" value="ECO:0007669"/>
    <property type="project" value="InterPro"/>
</dbReference>
<feature type="domain" description="ACT" evidence="7">
    <location>
        <begin position="163"/>
        <end position="228"/>
    </location>
</feature>
<dbReference type="CDD" id="cd11393">
    <property type="entry name" value="bHLH_AtbHLH_like"/>
    <property type="match status" value="1"/>
</dbReference>
<evidence type="ECO:0000256" key="1">
    <source>
        <dbReference type="ARBA" id="ARBA00004123"/>
    </source>
</evidence>
<evidence type="ECO:0000256" key="5">
    <source>
        <dbReference type="SAM" id="MobiDB-lite"/>
    </source>
</evidence>
<dbReference type="Pfam" id="PF00010">
    <property type="entry name" value="HLH"/>
    <property type="match status" value="1"/>
</dbReference>
<organism evidence="8 9">
    <name type="scientific">Escallonia rubra</name>
    <dbReference type="NCBI Taxonomy" id="112253"/>
    <lineage>
        <taxon>Eukaryota</taxon>
        <taxon>Viridiplantae</taxon>
        <taxon>Streptophyta</taxon>
        <taxon>Embryophyta</taxon>
        <taxon>Tracheophyta</taxon>
        <taxon>Spermatophyta</taxon>
        <taxon>Magnoliopsida</taxon>
        <taxon>eudicotyledons</taxon>
        <taxon>Gunneridae</taxon>
        <taxon>Pentapetalae</taxon>
        <taxon>asterids</taxon>
        <taxon>campanulids</taxon>
        <taxon>Escalloniales</taxon>
        <taxon>Escalloniaceae</taxon>
        <taxon>Escallonia</taxon>
    </lineage>
</organism>
<dbReference type="PANTHER" id="PTHR46772:SF6">
    <property type="entry name" value="BHLH DOMAIN-CONTAINING PROTEIN"/>
    <property type="match status" value="1"/>
</dbReference>
<proteinExistence type="predicted"/>
<dbReference type="InterPro" id="IPR044278">
    <property type="entry name" value="BHLH95-like"/>
</dbReference>
<keyword evidence="4" id="KW-0539">Nucleus</keyword>
<reference evidence="8" key="1">
    <citation type="submission" date="2022-12" db="EMBL/GenBank/DDBJ databases">
        <title>Draft genome assemblies for two species of Escallonia (Escalloniales).</title>
        <authorList>
            <person name="Chanderbali A."/>
            <person name="Dervinis C."/>
            <person name="Anghel I."/>
            <person name="Soltis D."/>
            <person name="Soltis P."/>
            <person name="Zapata F."/>
        </authorList>
    </citation>
    <scope>NUCLEOTIDE SEQUENCE</scope>
    <source>
        <strain evidence="8">UCBG92.1500</strain>
        <tissue evidence="8">Leaf</tissue>
    </source>
</reference>
<accession>A0AA88SJ43</accession>
<dbReference type="PROSITE" id="PS50888">
    <property type="entry name" value="BHLH"/>
    <property type="match status" value="1"/>
</dbReference>
<dbReference type="InterPro" id="IPR036638">
    <property type="entry name" value="HLH_DNA-bd_sf"/>
</dbReference>
<dbReference type="AlphaFoldDB" id="A0AA88SJ43"/>
<evidence type="ECO:0000313" key="9">
    <source>
        <dbReference type="Proteomes" id="UP001187471"/>
    </source>
</evidence>
<evidence type="ECO:0000259" key="6">
    <source>
        <dbReference type="PROSITE" id="PS50888"/>
    </source>
</evidence>
<dbReference type="Proteomes" id="UP001187471">
    <property type="component" value="Unassembled WGS sequence"/>
</dbReference>
<dbReference type="PROSITE" id="PS51671">
    <property type="entry name" value="ACT"/>
    <property type="match status" value="1"/>
</dbReference>
<feature type="compositionally biased region" description="Basic and acidic residues" evidence="5">
    <location>
        <begin position="52"/>
        <end position="78"/>
    </location>
</feature>
<evidence type="ECO:0000259" key="7">
    <source>
        <dbReference type="PROSITE" id="PS51671"/>
    </source>
</evidence>
<feature type="domain" description="BHLH" evidence="6">
    <location>
        <begin position="68"/>
        <end position="118"/>
    </location>
</feature>
<dbReference type="GO" id="GO:0005634">
    <property type="term" value="C:nucleus"/>
    <property type="evidence" value="ECO:0007669"/>
    <property type="project" value="UniProtKB-SubCell"/>
</dbReference>